<dbReference type="Gene3D" id="3.40.50.2000">
    <property type="entry name" value="Glycogen Phosphorylase B"/>
    <property type="match status" value="2"/>
</dbReference>
<dbReference type="InterPro" id="IPR002213">
    <property type="entry name" value="UDP_glucos_trans"/>
</dbReference>
<keyword evidence="5" id="KW-1185">Reference proteome</keyword>
<organism evidence="4 5">
    <name type="scientific">Podospora australis</name>
    <dbReference type="NCBI Taxonomy" id="1536484"/>
    <lineage>
        <taxon>Eukaryota</taxon>
        <taxon>Fungi</taxon>
        <taxon>Dikarya</taxon>
        <taxon>Ascomycota</taxon>
        <taxon>Pezizomycotina</taxon>
        <taxon>Sordariomycetes</taxon>
        <taxon>Sordariomycetidae</taxon>
        <taxon>Sordariales</taxon>
        <taxon>Podosporaceae</taxon>
        <taxon>Podospora</taxon>
    </lineage>
</organism>
<dbReference type="Proteomes" id="UP001302126">
    <property type="component" value="Unassembled WGS sequence"/>
</dbReference>
<comment type="caution">
    <text evidence="4">The sequence shown here is derived from an EMBL/GenBank/DDBJ whole genome shotgun (WGS) entry which is preliminary data.</text>
</comment>
<dbReference type="CDD" id="cd03784">
    <property type="entry name" value="GT1_Gtf-like"/>
    <property type="match status" value="1"/>
</dbReference>
<dbReference type="EMBL" id="MU864397">
    <property type="protein sequence ID" value="KAK4187784.1"/>
    <property type="molecule type" value="Genomic_DNA"/>
</dbReference>
<keyword evidence="1" id="KW-0808">Transferase</keyword>
<evidence type="ECO:0000313" key="4">
    <source>
        <dbReference type="EMBL" id="KAK4187784.1"/>
    </source>
</evidence>
<protein>
    <recommendedName>
        <fullName evidence="3">Erythromycin biosynthesis protein CIII-like C-terminal domain-containing protein</fullName>
    </recommendedName>
</protein>
<evidence type="ECO:0000256" key="1">
    <source>
        <dbReference type="ARBA" id="ARBA00022679"/>
    </source>
</evidence>
<dbReference type="Pfam" id="PF06722">
    <property type="entry name" value="EryCIII-like_C"/>
    <property type="match status" value="1"/>
</dbReference>
<dbReference type="AlphaFoldDB" id="A0AAN6WTF0"/>
<name>A0AAN6WTF0_9PEZI</name>
<evidence type="ECO:0000313" key="5">
    <source>
        <dbReference type="Proteomes" id="UP001302126"/>
    </source>
</evidence>
<dbReference type="GO" id="GO:0008194">
    <property type="term" value="F:UDP-glycosyltransferase activity"/>
    <property type="evidence" value="ECO:0007669"/>
    <property type="project" value="InterPro"/>
</dbReference>
<dbReference type="PANTHER" id="PTHR21015">
    <property type="entry name" value="UDP-N-ACETYLGLUCOSAMINE--N-ACETYLMURAMYL-(PENTAPEPTIDE) PYROPHOSPHORYL-UNDECAPRENOL N-ACETYLGLUCOSAMINE TRANSFERASE 1"/>
    <property type="match status" value="1"/>
</dbReference>
<dbReference type="InterPro" id="IPR010610">
    <property type="entry name" value="EryCIII-like_C"/>
</dbReference>
<feature type="compositionally biased region" description="Pro residues" evidence="2">
    <location>
        <begin position="23"/>
        <end position="44"/>
    </location>
</feature>
<evidence type="ECO:0000259" key="3">
    <source>
        <dbReference type="Pfam" id="PF06722"/>
    </source>
</evidence>
<reference evidence="4" key="2">
    <citation type="submission" date="2023-05" db="EMBL/GenBank/DDBJ databases">
        <authorList>
            <consortium name="Lawrence Berkeley National Laboratory"/>
            <person name="Steindorff A."/>
            <person name="Hensen N."/>
            <person name="Bonometti L."/>
            <person name="Westerberg I."/>
            <person name="Brannstrom I.O."/>
            <person name="Guillou S."/>
            <person name="Cros-Aarteil S."/>
            <person name="Calhoun S."/>
            <person name="Haridas S."/>
            <person name="Kuo A."/>
            <person name="Mondo S."/>
            <person name="Pangilinan J."/>
            <person name="Riley R."/>
            <person name="Labutti K."/>
            <person name="Andreopoulos B."/>
            <person name="Lipzen A."/>
            <person name="Chen C."/>
            <person name="Yanf M."/>
            <person name="Daum C."/>
            <person name="Ng V."/>
            <person name="Clum A."/>
            <person name="Ohm R."/>
            <person name="Martin F."/>
            <person name="Silar P."/>
            <person name="Natvig D."/>
            <person name="Lalanne C."/>
            <person name="Gautier V."/>
            <person name="Ament-Velasquez S.L."/>
            <person name="Kruys A."/>
            <person name="Hutchinson M.I."/>
            <person name="Powell A.J."/>
            <person name="Barry K."/>
            <person name="Miller A.N."/>
            <person name="Grigoriev I.V."/>
            <person name="Debuchy R."/>
            <person name="Gladieux P."/>
            <person name="Thoren M.H."/>
            <person name="Johannesson H."/>
        </authorList>
    </citation>
    <scope>NUCLEOTIDE SEQUENCE</scope>
    <source>
        <strain evidence="4">PSN309</strain>
    </source>
</reference>
<dbReference type="PANTHER" id="PTHR21015:SF22">
    <property type="entry name" value="GLYCOSYLTRANSFERASE"/>
    <property type="match status" value="1"/>
</dbReference>
<evidence type="ECO:0000256" key="2">
    <source>
        <dbReference type="SAM" id="MobiDB-lite"/>
    </source>
</evidence>
<dbReference type="SUPFAM" id="SSF53756">
    <property type="entry name" value="UDP-Glycosyltransferase/glycogen phosphorylase"/>
    <property type="match status" value="1"/>
</dbReference>
<dbReference type="GO" id="GO:0016758">
    <property type="term" value="F:hexosyltransferase activity"/>
    <property type="evidence" value="ECO:0007669"/>
    <property type="project" value="UniProtKB-ARBA"/>
</dbReference>
<proteinExistence type="predicted"/>
<feature type="domain" description="Erythromycin biosynthesis protein CIII-like C-terminal" evidence="3">
    <location>
        <begin position="389"/>
        <end position="497"/>
    </location>
</feature>
<sequence length="508" mass="54801">MSAPNGINGGPPPFAVPHGGGGGPPPGLAALLNPPPYTGPPPPEPNPSLPAILILCTSSTAPGHVLPLTTIASHLVSQGYPVHFVGGVHHRNLICSSGSHFLPVHPSISLAEGPFRIWGMERAKYAEGLPRMVQDFKTFFIGQIEGQFHSTLSALKALKEKYGNDKEVLIINETMWFGFLPFKYGAELPEGYQSPPKTLGINVTPIMLDGENMPPFPLGLLPGEGKAVRERDALLKEWLYKYVVHEAYAGFRENIIKLGGVRVPDEWMVNLSYTAHDTTLQLCDPVLEYPRPDLPAHVKFAGSLPPKKGGKDGFKFPEWWGEDVVQNAGKKSIVVVSQGTLAREYSMLLAPTIRALAGREDVLVIALLGKQGLDTPPEILPEEKEKLVNVRVADFIPYDAVLAFADVMVSNAGFGGFVHCVINGVPMIAAGLTEDKCEVSARVEYTGAGLNLRTGRPTPQAVAAAVDEILRSGDKYKARAKELAAQMGERNPLQVVEEEVRALTTGNV</sequence>
<reference evidence="4" key="1">
    <citation type="journal article" date="2023" name="Mol. Phylogenet. Evol.">
        <title>Genome-scale phylogeny and comparative genomics of the fungal order Sordariales.</title>
        <authorList>
            <person name="Hensen N."/>
            <person name="Bonometti L."/>
            <person name="Westerberg I."/>
            <person name="Brannstrom I.O."/>
            <person name="Guillou S."/>
            <person name="Cros-Aarteil S."/>
            <person name="Calhoun S."/>
            <person name="Haridas S."/>
            <person name="Kuo A."/>
            <person name="Mondo S."/>
            <person name="Pangilinan J."/>
            <person name="Riley R."/>
            <person name="LaButti K."/>
            <person name="Andreopoulos B."/>
            <person name="Lipzen A."/>
            <person name="Chen C."/>
            <person name="Yan M."/>
            <person name="Daum C."/>
            <person name="Ng V."/>
            <person name="Clum A."/>
            <person name="Steindorff A."/>
            <person name="Ohm R.A."/>
            <person name="Martin F."/>
            <person name="Silar P."/>
            <person name="Natvig D.O."/>
            <person name="Lalanne C."/>
            <person name="Gautier V."/>
            <person name="Ament-Velasquez S.L."/>
            <person name="Kruys A."/>
            <person name="Hutchinson M.I."/>
            <person name="Powell A.J."/>
            <person name="Barry K."/>
            <person name="Miller A.N."/>
            <person name="Grigoriev I.V."/>
            <person name="Debuchy R."/>
            <person name="Gladieux P."/>
            <person name="Hiltunen Thoren M."/>
            <person name="Johannesson H."/>
        </authorList>
    </citation>
    <scope>NUCLEOTIDE SEQUENCE</scope>
    <source>
        <strain evidence="4">PSN309</strain>
    </source>
</reference>
<gene>
    <name evidence="4" type="ORF">QBC35DRAFT_497922</name>
</gene>
<feature type="region of interest" description="Disordered" evidence="2">
    <location>
        <begin position="1"/>
        <end position="44"/>
    </location>
</feature>
<accession>A0AAN6WTF0</accession>